<dbReference type="PANTHER" id="PTHR43798">
    <property type="entry name" value="MONOACYLGLYCEROL LIPASE"/>
    <property type="match status" value="1"/>
</dbReference>
<dbReference type="EMBL" id="CAFBPQ010000032">
    <property type="protein sequence ID" value="CAB5027284.1"/>
    <property type="molecule type" value="Genomic_DNA"/>
</dbReference>
<accession>A0A6J6R081</accession>
<dbReference type="EMBL" id="CAFBMM010000117">
    <property type="protein sequence ID" value="CAB4918027.1"/>
    <property type="molecule type" value="Genomic_DNA"/>
</dbReference>
<dbReference type="InterPro" id="IPR029058">
    <property type="entry name" value="AB_hydrolase_fold"/>
</dbReference>
<evidence type="ECO:0000313" key="2">
    <source>
        <dbReference type="EMBL" id="CAB4717167.1"/>
    </source>
</evidence>
<dbReference type="AlphaFoldDB" id="A0A6J6R081"/>
<dbReference type="EMBL" id="CAEZYK010000012">
    <property type="protein sequence ID" value="CAB4717167.1"/>
    <property type="molecule type" value="Genomic_DNA"/>
</dbReference>
<dbReference type="Pfam" id="PF00561">
    <property type="entry name" value="Abhydrolase_1"/>
    <property type="match status" value="1"/>
</dbReference>
<evidence type="ECO:0000313" key="3">
    <source>
        <dbReference type="EMBL" id="CAB4918027.1"/>
    </source>
</evidence>
<evidence type="ECO:0000313" key="4">
    <source>
        <dbReference type="EMBL" id="CAB4985659.1"/>
    </source>
</evidence>
<proteinExistence type="predicted"/>
<organism evidence="2">
    <name type="scientific">freshwater metagenome</name>
    <dbReference type="NCBI Taxonomy" id="449393"/>
    <lineage>
        <taxon>unclassified sequences</taxon>
        <taxon>metagenomes</taxon>
        <taxon>ecological metagenomes</taxon>
    </lineage>
</organism>
<dbReference type="InterPro" id="IPR050266">
    <property type="entry name" value="AB_hydrolase_sf"/>
</dbReference>
<sequence>MKITTDDGVVLEVKRQGEGEPFFMVHGFTGAKEDFYDHTAELAKHSEVVTLDLRGHGESDHPEGADKYSLDRLAADVLAVADALELETFGLLGHSMGGMVARRLVLAHPERVSSLVLMDTSPGPPVGVDPELAEMAARLALTEGMDALRAVLDEADVLGSEADKRVRATRPGYEEFNDRKWDAVAPMAYATLLREMISQPHQLEELRGLACPTLVVVGDQDSNFLADAHQMAGAIAGAELAVIPEAGHSPQFENPEAWFIAVDTFVRGRVNAA</sequence>
<reference evidence="2" key="1">
    <citation type="submission" date="2020-05" db="EMBL/GenBank/DDBJ databases">
        <authorList>
            <person name="Chiriac C."/>
            <person name="Salcher M."/>
            <person name="Ghai R."/>
            <person name="Kavagutti S V."/>
        </authorList>
    </citation>
    <scope>NUCLEOTIDE SEQUENCE</scope>
</reference>
<protein>
    <submittedName>
        <fullName evidence="2">Unannotated protein</fullName>
    </submittedName>
</protein>
<evidence type="ECO:0000313" key="5">
    <source>
        <dbReference type="EMBL" id="CAB5027284.1"/>
    </source>
</evidence>
<dbReference type="SUPFAM" id="SSF53474">
    <property type="entry name" value="alpha/beta-Hydrolases"/>
    <property type="match status" value="1"/>
</dbReference>
<dbReference type="Gene3D" id="3.40.50.1820">
    <property type="entry name" value="alpha/beta hydrolase"/>
    <property type="match status" value="1"/>
</dbReference>
<gene>
    <name evidence="2" type="ORF">UFOPK2683_00347</name>
    <name evidence="3" type="ORF">UFOPK3605_01515</name>
    <name evidence="4" type="ORF">UFOPK3897_01400</name>
    <name evidence="5" type="ORF">UFOPK4121_01049</name>
</gene>
<dbReference type="EMBL" id="CAFBOF010000044">
    <property type="protein sequence ID" value="CAB4985659.1"/>
    <property type="molecule type" value="Genomic_DNA"/>
</dbReference>
<evidence type="ECO:0000259" key="1">
    <source>
        <dbReference type="Pfam" id="PF00561"/>
    </source>
</evidence>
<dbReference type="PRINTS" id="PR00111">
    <property type="entry name" value="ABHYDROLASE"/>
</dbReference>
<name>A0A6J6R081_9ZZZZ</name>
<dbReference type="InterPro" id="IPR000073">
    <property type="entry name" value="AB_hydrolase_1"/>
</dbReference>
<feature type="domain" description="AB hydrolase-1" evidence="1">
    <location>
        <begin position="21"/>
        <end position="255"/>
    </location>
</feature>